<dbReference type="Proteomes" id="UP000314982">
    <property type="component" value="Unassembled WGS sequence"/>
</dbReference>
<dbReference type="SUPFAM" id="SSF101690">
    <property type="entry name" value="PAZ domain"/>
    <property type="match status" value="1"/>
</dbReference>
<feature type="domain" description="Piwi" evidence="1">
    <location>
        <begin position="578"/>
        <end position="634"/>
    </location>
</feature>
<dbReference type="Gene3D" id="3.30.420.10">
    <property type="entry name" value="Ribonuclease H-like superfamily/Ribonuclease H"/>
    <property type="match status" value="1"/>
</dbReference>
<reference evidence="2" key="2">
    <citation type="submission" date="2025-08" db="UniProtKB">
        <authorList>
            <consortium name="Ensembl"/>
        </authorList>
    </citation>
    <scope>IDENTIFICATION</scope>
</reference>
<dbReference type="InterPro" id="IPR036085">
    <property type="entry name" value="PAZ_dom_sf"/>
</dbReference>
<protein>
    <submittedName>
        <fullName evidence="2">Piwi-like RNA-mediated gene silencing 2</fullName>
    </submittedName>
</protein>
<proteinExistence type="predicted"/>
<dbReference type="InterPro" id="IPR036397">
    <property type="entry name" value="RNaseH_sf"/>
</dbReference>
<dbReference type="AlphaFoldDB" id="A0A4W5M0U4"/>
<accession>A0A4W5M0U4</accession>
<dbReference type="GO" id="GO:0003676">
    <property type="term" value="F:nucleic acid binding"/>
    <property type="evidence" value="ECO:0007669"/>
    <property type="project" value="InterPro"/>
</dbReference>
<reference evidence="3" key="1">
    <citation type="submission" date="2018-06" db="EMBL/GenBank/DDBJ databases">
        <title>Genome assembly of Danube salmon.</title>
        <authorList>
            <person name="Macqueen D.J."/>
            <person name="Gundappa M.K."/>
        </authorList>
    </citation>
    <scope>NUCLEOTIDE SEQUENCE [LARGE SCALE GENOMIC DNA]</scope>
</reference>
<dbReference type="PANTHER" id="PTHR22891">
    <property type="entry name" value="EUKARYOTIC TRANSLATION INITIATION FACTOR 2C"/>
    <property type="match status" value="1"/>
</dbReference>
<dbReference type="SUPFAM" id="SSF53098">
    <property type="entry name" value="Ribonuclease H-like"/>
    <property type="match status" value="1"/>
</dbReference>
<organism evidence="2 3">
    <name type="scientific">Hucho hucho</name>
    <name type="common">huchen</name>
    <dbReference type="NCBI Taxonomy" id="62062"/>
    <lineage>
        <taxon>Eukaryota</taxon>
        <taxon>Metazoa</taxon>
        <taxon>Chordata</taxon>
        <taxon>Craniata</taxon>
        <taxon>Vertebrata</taxon>
        <taxon>Euteleostomi</taxon>
        <taxon>Actinopterygii</taxon>
        <taxon>Neopterygii</taxon>
        <taxon>Teleostei</taxon>
        <taxon>Protacanthopterygii</taxon>
        <taxon>Salmoniformes</taxon>
        <taxon>Salmonidae</taxon>
        <taxon>Salmoninae</taxon>
        <taxon>Hucho</taxon>
    </lineage>
</organism>
<sequence>MDPNKPRSQASHMTWLQQQEGGLLSDKPATGRARGFINPGDTLLMQYGRGVPFPASEPSIGFARGILMPTSEDGGLGSTRGLLLLSPHTGQAPPGQPITQVWLEVEVVIRFVLCFLGFGSSLVSMFRGMGIEPSKTFWGRGAPPAVAVAGLGRDGFPEDMMGRGSSKPLQKIGTKGITLHIGSNHITIGCRNEAVYQYHVTFTPKAESMGMRFEVVVKVQMTKILTPHSDLCIPFYNVVLRRLMRILGLKHVGRNHYVPKSEVILGKHREVWPGYSMCRKHTDGVVTFVLLTPLHPRKVIYQKSRESFRDEDVCVIQVHFLYMSQPIMDFRAMKDLTMHINVSSEQHTHSLKQLLKNTNPEAQTEILPLETVCLQSASFVTGADSVLHVQPNVQLVVCIMTGNRDYLYCAIKKLYCAIKKLYCVQSPVPSQVDTKILLQMNCKLGGELWTVNIPLVILLMSVFALSKKNRSAMGFVASLNSMLTRWYTRVTFQMPNEEVINGFRMCLLAALQKYYVVAGAQVCQELQSCWVSRSTISRPKGHPANLSPGTVLDHTVTNRDWVYFYLMAHHIQQGCGLPTHYISIYNMANLSPDHLQRLTFKMCHVYWNWPWTIQVPAPCKYGLKLAYLSGQYLHSEPAIQLADKPYFLLSLSPPRRSTPVCTTINRSQLSKS</sequence>
<dbReference type="InterPro" id="IPR012337">
    <property type="entry name" value="RNaseH-like_sf"/>
</dbReference>
<reference evidence="2" key="3">
    <citation type="submission" date="2025-09" db="UniProtKB">
        <authorList>
            <consortium name="Ensembl"/>
        </authorList>
    </citation>
    <scope>IDENTIFICATION</scope>
</reference>
<name>A0A4W5M0U4_9TELE</name>
<evidence type="ECO:0000313" key="2">
    <source>
        <dbReference type="Ensembl" id="ENSHHUP00000031952.1"/>
    </source>
</evidence>
<dbReference type="Ensembl" id="ENSHHUT00000033259.1">
    <property type="protein sequence ID" value="ENSHHUP00000031952.1"/>
    <property type="gene ID" value="ENSHHUG00000020095.1"/>
</dbReference>
<evidence type="ECO:0000313" key="3">
    <source>
        <dbReference type="Proteomes" id="UP000314982"/>
    </source>
</evidence>
<dbReference type="GeneTree" id="ENSGT00950000183200"/>
<keyword evidence="3" id="KW-1185">Reference proteome</keyword>
<dbReference type="InterPro" id="IPR003165">
    <property type="entry name" value="Piwi"/>
</dbReference>
<dbReference type="Pfam" id="PF02171">
    <property type="entry name" value="Piwi"/>
    <property type="match status" value="2"/>
</dbReference>
<dbReference type="PROSITE" id="PS50822">
    <property type="entry name" value="PIWI"/>
    <property type="match status" value="1"/>
</dbReference>
<evidence type="ECO:0000259" key="1">
    <source>
        <dbReference type="PROSITE" id="PS50822"/>
    </source>
</evidence>
<dbReference type="SMART" id="SM00950">
    <property type="entry name" value="Piwi"/>
    <property type="match status" value="1"/>
</dbReference>